<dbReference type="InterPro" id="IPR051204">
    <property type="entry name" value="ABC_transp_perm/SBD"/>
</dbReference>
<dbReference type="InterPro" id="IPR035906">
    <property type="entry name" value="MetI-like_sf"/>
</dbReference>
<feature type="transmembrane region" description="Helical" evidence="6">
    <location>
        <begin position="174"/>
        <end position="193"/>
    </location>
</feature>
<feature type="transmembrane region" description="Helical" evidence="6">
    <location>
        <begin position="83"/>
        <end position="103"/>
    </location>
</feature>
<evidence type="ECO:0000256" key="5">
    <source>
        <dbReference type="ARBA" id="ARBA00023136"/>
    </source>
</evidence>
<feature type="transmembrane region" description="Helical" evidence="6">
    <location>
        <begin position="20"/>
        <end position="41"/>
    </location>
</feature>
<dbReference type="PROSITE" id="PS50928">
    <property type="entry name" value="ABC_TM1"/>
    <property type="match status" value="1"/>
</dbReference>
<dbReference type="CDD" id="cd06261">
    <property type="entry name" value="TM_PBP2"/>
    <property type="match status" value="1"/>
</dbReference>
<dbReference type="Gene3D" id="1.10.3720.10">
    <property type="entry name" value="MetI-like"/>
    <property type="match status" value="1"/>
</dbReference>
<name>A0A255DZ25_9ACTN</name>
<dbReference type="GO" id="GO:0005886">
    <property type="term" value="C:plasma membrane"/>
    <property type="evidence" value="ECO:0007669"/>
    <property type="project" value="UniProtKB-SubCell"/>
</dbReference>
<comment type="caution">
    <text evidence="8">The sequence shown here is derived from an EMBL/GenBank/DDBJ whole genome shotgun (WGS) entry which is preliminary data.</text>
</comment>
<evidence type="ECO:0000256" key="6">
    <source>
        <dbReference type="RuleBase" id="RU363032"/>
    </source>
</evidence>
<dbReference type="EMBL" id="NMVI01000027">
    <property type="protein sequence ID" value="OYN84599.1"/>
    <property type="molecule type" value="Genomic_DNA"/>
</dbReference>
<evidence type="ECO:0000259" key="7">
    <source>
        <dbReference type="PROSITE" id="PS50928"/>
    </source>
</evidence>
<dbReference type="GO" id="GO:0055085">
    <property type="term" value="P:transmembrane transport"/>
    <property type="evidence" value="ECO:0007669"/>
    <property type="project" value="InterPro"/>
</dbReference>
<keyword evidence="4 6" id="KW-1133">Transmembrane helix</keyword>
<dbReference type="GO" id="GO:0031460">
    <property type="term" value="P:glycine betaine transport"/>
    <property type="evidence" value="ECO:0007669"/>
    <property type="project" value="TreeGrafter"/>
</dbReference>
<reference evidence="8 9" key="1">
    <citation type="submission" date="2017-07" db="EMBL/GenBank/DDBJ databases">
        <title>Draft whole genome sequences of clinical Proprionibacteriaceae strains.</title>
        <authorList>
            <person name="Bernier A.-M."/>
            <person name="Bernard K."/>
            <person name="Domingo M.-C."/>
        </authorList>
    </citation>
    <scope>NUCLEOTIDE SEQUENCE [LARGE SCALE GENOMIC DNA]</scope>
    <source>
        <strain evidence="8 9">NML 160184</strain>
    </source>
</reference>
<dbReference type="InterPro" id="IPR000515">
    <property type="entry name" value="MetI-like"/>
</dbReference>
<evidence type="ECO:0000313" key="9">
    <source>
        <dbReference type="Proteomes" id="UP000216533"/>
    </source>
</evidence>
<evidence type="ECO:0000313" key="8">
    <source>
        <dbReference type="EMBL" id="OYN84599.1"/>
    </source>
</evidence>
<proteinExistence type="inferred from homology"/>
<evidence type="ECO:0000256" key="2">
    <source>
        <dbReference type="ARBA" id="ARBA00022448"/>
    </source>
</evidence>
<feature type="domain" description="ABC transmembrane type-1" evidence="7">
    <location>
        <begin position="15"/>
        <end position="197"/>
    </location>
</feature>
<accession>A0A255DZ25</accession>
<protein>
    <submittedName>
        <fullName evidence="8">ABC transporter permease</fullName>
    </submittedName>
</protein>
<dbReference type="PANTHER" id="PTHR30177:SF4">
    <property type="entry name" value="OSMOPROTECTANT IMPORT PERMEASE PROTEIN OSMW"/>
    <property type="match status" value="1"/>
</dbReference>
<keyword evidence="5 6" id="KW-0472">Membrane</keyword>
<gene>
    <name evidence="8" type="ORF">CGZ92_12230</name>
</gene>
<evidence type="ECO:0000256" key="1">
    <source>
        <dbReference type="ARBA" id="ARBA00004141"/>
    </source>
</evidence>
<evidence type="ECO:0000256" key="4">
    <source>
        <dbReference type="ARBA" id="ARBA00022989"/>
    </source>
</evidence>
<feature type="transmembrane region" description="Helical" evidence="6">
    <location>
        <begin position="53"/>
        <end position="77"/>
    </location>
</feature>
<organism evidence="8 9">
    <name type="scientific">Parenemella sanctibonifatiensis</name>
    <dbReference type="NCBI Taxonomy" id="2016505"/>
    <lineage>
        <taxon>Bacteria</taxon>
        <taxon>Bacillati</taxon>
        <taxon>Actinomycetota</taxon>
        <taxon>Actinomycetes</taxon>
        <taxon>Propionibacteriales</taxon>
        <taxon>Propionibacteriaceae</taxon>
        <taxon>Parenemella</taxon>
    </lineage>
</organism>
<comment type="subcellular location">
    <subcellularLocation>
        <location evidence="6">Cell membrane</location>
        <topology evidence="6">Multi-pass membrane protein</topology>
    </subcellularLocation>
    <subcellularLocation>
        <location evidence="1">Membrane</location>
        <topology evidence="1">Multi-pass membrane protein</topology>
    </subcellularLocation>
</comment>
<dbReference type="RefSeq" id="WP_094451663.1">
    <property type="nucleotide sequence ID" value="NZ_NMVI01000027.1"/>
</dbReference>
<comment type="similarity">
    <text evidence="6">Belongs to the binding-protein-dependent transport system permease family.</text>
</comment>
<dbReference type="PANTHER" id="PTHR30177">
    <property type="entry name" value="GLYCINE BETAINE/L-PROLINE TRANSPORT SYSTEM PERMEASE PROTEIN PROW"/>
    <property type="match status" value="1"/>
</dbReference>
<dbReference type="AlphaFoldDB" id="A0A255DZ25"/>
<keyword evidence="3 6" id="KW-0812">Transmembrane</keyword>
<dbReference type="Pfam" id="PF00528">
    <property type="entry name" value="BPD_transp_1"/>
    <property type="match status" value="1"/>
</dbReference>
<keyword evidence="2 6" id="KW-0813">Transport</keyword>
<evidence type="ECO:0000256" key="3">
    <source>
        <dbReference type="ARBA" id="ARBA00022692"/>
    </source>
</evidence>
<dbReference type="Proteomes" id="UP000216533">
    <property type="component" value="Unassembled WGS sequence"/>
</dbReference>
<sequence length="221" mass="23338">MTWILSNYELILERLLGHLGMALPPILLSLALAIPIAWLALRVSWLRGPITALASLMYAIPSLPLFIVIPLMIGTGIRNPVNVVLALTLYGLALMVPATVDALRGVDPAVRGAAEALGYTPTARFFTVELPLAIPPIIAGLRVVAVSTISLTTVGAVLGVPSLGLLFTDGLQRGIISEILTGIVLTTALALLFDRLLAWLGGRLTPWLTSSPTPVLQEASV</sequence>
<feature type="transmembrane region" description="Helical" evidence="6">
    <location>
        <begin position="143"/>
        <end position="168"/>
    </location>
</feature>
<dbReference type="SUPFAM" id="SSF161098">
    <property type="entry name" value="MetI-like"/>
    <property type="match status" value="1"/>
</dbReference>